<protein>
    <submittedName>
        <fullName evidence="4">DDB1-and CUL4-associated factor 10</fullName>
    </submittedName>
</protein>
<keyword evidence="1" id="KW-0853">WD repeat</keyword>
<dbReference type="PANTHER" id="PTHR14588">
    <property type="entry name" value="DDB1- AND CUL4-ASSOCIATED FACTOR 10"/>
    <property type="match status" value="1"/>
</dbReference>
<organism evidence="4 5">
    <name type="scientific">Eumeta variegata</name>
    <name type="common">Bagworm moth</name>
    <name type="synonym">Eumeta japonica</name>
    <dbReference type="NCBI Taxonomy" id="151549"/>
    <lineage>
        <taxon>Eukaryota</taxon>
        <taxon>Metazoa</taxon>
        <taxon>Ecdysozoa</taxon>
        <taxon>Arthropoda</taxon>
        <taxon>Hexapoda</taxon>
        <taxon>Insecta</taxon>
        <taxon>Pterygota</taxon>
        <taxon>Neoptera</taxon>
        <taxon>Endopterygota</taxon>
        <taxon>Lepidoptera</taxon>
        <taxon>Glossata</taxon>
        <taxon>Ditrysia</taxon>
        <taxon>Tineoidea</taxon>
        <taxon>Psychidae</taxon>
        <taxon>Oiketicinae</taxon>
        <taxon>Eumeta</taxon>
    </lineage>
</organism>
<proteinExistence type="predicted"/>
<dbReference type="STRING" id="151549.A0A4C1W7F1"/>
<comment type="caution">
    <text evidence="4">The sequence shown here is derived from an EMBL/GenBank/DDBJ whole genome shotgun (WGS) entry which is preliminary data.</text>
</comment>
<dbReference type="GO" id="GO:0080008">
    <property type="term" value="C:Cul4-RING E3 ubiquitin ligase complex"/>
    <property type="evidence" value="ECO:0007669"/>
    <property type="project" value="TreeGrafter"/>
</dbReference>
<keyword evidence="5" id="KW-1185">Reference proteome</keyword>
<evidence type="ECO:0000256" key="3">
    <source>
        <dbReference type="SAM" id="MobiDB-lite"/>
    </source>
</evidence>
<evidence type="ECO:0000256" key="1">
    <source>
        <dbReference type="ARBA" id="ARBA00022574"/>
    </source>
</evidence>
<dbReference type="OrthoDB" id="20669at2759"/>
<feature type="region of interest" description="Disordered" evidence="3">
    <location>
        <begin position="77"/>
        <end position="122"/>
    </location>
</feature>
<name>A0A4C1W7F1_EUMVA</name>
<keyword evidence="2" id="KW-0677">Repeat</keyword>
<gene>
    <name evidence="4" type="primary">dcaf10</name>
    <name evidence="4" type="ORF">EVAR_32520_1</name>
</gene>
<accession>A0A4C1W7F1</accession>
<dbReference type="Proteomes" id="UP000299102">
    <property type="component" value="Unassembled WGS sequence"/>
</dbReference>
<evidence type="ECO:0000313" key="4">
    <source>
        <dbReference type="EMBL" id="GBP47001.1"/>
    </source>
</evidence>
<dbReference type="InterPro" id="IPR039085">
    <property type="entry name" value="DCA10"/>
</dbReference>
<evidence type="ECO:0000313" key="5">
    <source>
        <dbReference type="Proteomes" id="UP000299102"/>
    </source>
</evidence>
<feature type="compositionally biased region" description="Polar residues" evidence="3">
    <location>
        <begin position="77"/>
        <end position="89"/>
    </location>
</feature>
<evidence type="ECO:0000256" key="2">
    <source>
        <dbReference type="ARBA" id="ARBA00022737"/>
    </source>
</evidence>
<dbReference type="EMBL" id="BGZK01000493">
    <property type="protein sequence ID" value="GBP47001.1"/>
    <property type="molecule type" value="Genomic_DNA"/>
</dbReference>
<sequence length="236" mass="26946">MKTTSEVDSPEETVSVRILRNERPDSNQRVPEGRMQNDLWVAFMTIRQQRMLQEMANRGQIGRNFNMQRIMGINTGITPRMSASTNKSPSAQRSVSRRSGRQLRLSRKKHEMPPDPPEPPYTIRQNKGRLLYYVQETNEGKGFIKELCYSADGRIVCSPFGRGMRLLALNENCTEISECITKDFRPTEMVEIGQSLGIHDDLVVSSKFSPRQHLLVTGCLAGKIVWYMPFSGESLY</sequence>
<dbReference type="PANTHER" id="PTHR14588:SF2">
    <property type="entry name" value="DDB1- AND CUL4-ASSOCIATED FACTOR 10"/>
    <property type="match status" value="1"/>
</dbReference>
<reference evidence="4 5" key="1">
    <citation type="journal article" date="2019" name="Commun. Biol.">
        <title>The bagworm genome reveals a unique fibroin gene that provides high tensile strength.</title>
        <authorList>
            <person name="Kono N."/>
            <person name="Nakamura H."/>
            <person name="Ohtoshi R."/>
            <person name="Tomita M."/>
            <person name="Numata K."/>
            <person name="Arakawa K."/>
        </authorList>
    </citation>
    <scope>NUCLEOTIDE SEQUENCE [LARGE SCALE GENOMIC DNA]</scope>
</reference>
<dbReference type="AlphaFoldDB" id="A0A4C1W7F1"/>
<feature type="compositionally biased region" description="Basic residues" evidence="3">
    <location>
        <begin position="95"/>
        <end position="110"/>
    </location>
</feature>